<comment type="caution">
    <text evidence="1">The sequence shown here is derived from an EMBL/GenBank/DDBJ whole genome shotgun (WGS) entry which is preliminary data.</text>
</comment>
<evidence type="ECO:0000313" key="1">
    <source>
        <dbReference type="EMBL" id="MFC5567492.1"/>
    </source>
</evidence>
<organism evidence="1 2">
    <name type="scientific">Rubellimicrobium aerolatum</name>
    <dbReference type="NCBI Taxonomy" id="490979"/>
    <lineage>
        <taxon>Bacteria</taxon>
        <taxon>Pseudomonadati</taxon>
        <taxon>Pseudomonadota</taxon>
        <taxon>Alphaproteobacteria</taxon>
        <taxon>Rhodobacterales</taxon>
        <taxon>Roseobacteraceae</taxon>
        <taxon>Rubellimicrobium</taxon>
    </lineage>
</organism>
<accession>A0ABW0SFB3</accession>
<proteinExistence type="predicted"/>
<evidence type="ECO:0000313" key="2">
    <source>
        <dbReference type="Proteomes" id="UP001596056"/>
    </source>
</evidence>
<gene>
    <name evidence="1" type="ORF">ACFPOC_13850</name>
</gene>
<dbReference type="Proteomes" id="UP001596056">
    <property type="component" value="Unassembled WGS sequence"/>
</dbReference>
<keyword evidence="2" id="KW-1185">Reference proteome</keyword>
<name>A0ABW0SFB3_9RHOB</name>
<dbReference type="EMBL" id="JBHSNA010000015">
    <property type="protein sequence ID" value="MFC5567492.1"/>
    <property type="molecule type" value="Genomic_DNA"/>
</dbReference>
<dbReference type="RefSeq" id="WP_209841026.1">
    <property type="nucleotide sequence ID" value="NZ_JAGGJP010000009.1"/>
</dbReference>
<sequence>MAEHPLLTLTLDLDACTSRELAALYDAFLDLTNRRWLSDAPVDAFYAAYKAVGEAILTRDVVSLDDADAQIAVIHDADGTTWAEQLPGLAERARARLRLSSPHQPKAEVRRG</sequence>
<evidence type="ECO:0008006" key="3">
    <source>
        <dbReference type="Google" id="ProtNLM"/>
    </source>
</evidence>
<reference evidence="2" key="1">
    <citation type="journal article" date="2019" name="Int. J. Syst. Evol. Microbiol.">
        <title>The Global Catalogue of Microorganisms (GCM) 10K type strain sequencing project: providing services to taxonomists for standard genome sequencing and annotation.</title>
        <authorList>
            <consortium name="The Broad Institute Genomics Platform"/>
            <consortium name="The Broad Institute Genome Sequencing Center for Infectious Disease"/>
            <person name="Wu L."/>
            <person name="Ma J."/>
        </authorList>
    </citation>
    <scope>NUCLEOTIDE SEQUENCE [LARGE SCALE GENOMIC DNA]</scope>
    <source>
        <strain evidence="2">KACC 11588</strain>
    </source>
</reference>
<protein>
    <recommendedName>
        <fullName evidence="3">Barstar (barnase inhibitor) domain-containing protein</fullName>
    </recommendedName>
</protein>